<name>A0A2M8KUP9_9BACT</name>
<comment type="caution">
    <text evidence="2">The sequence shown here is derived from an EMBL/GenBank/DDBJ whole genome shotgun (WGS) entry which is preliminary data.</text>
</comment>
<dbReference type="Proteomes" id="UP000231569">
    <property type="component" value="Unassembled WGS sequence"/>
</dbReference>
<dbReference type="Gene3D" id="3.40.630.30">
    <property type="match status" value="1"/>
</dbReference>
<dbReference type="Pfam" id="PF00583">
    <property type="entry name" value="Acetyltransf_1"/>
    <property type="match status" value="1"/>
</dbReference>
<proteinExistence type="predicted"/>
<dbReference type="SUPFAM" id="SSF55729">
    <property type="entry name" value="Acyl-CoA N-acyltransferases (Nat)"/>
    <property type="match status" value="1"/>
</dbReference>
<dbReference type="PANTHER" id="PTHR43072">
    <property type="entry name" value="N-ACETYLTRANSFERASE"/>
    <property type="match status" value="1"/>
</dbReference>
<accession>A0A2M8KUP9</accession>
<gene>
    <name evidence="2" type="ORF">COU89_02115</name>
</gene>
<sequence>MRYNKGMNIRTARKNELSALVAMGGRLHETELLFEPLLVFSEKEAIDRYTKEFENPNALLLVAEDNDDVVGYLYAHADKIDYYNTKKLECEIEVVYVTEDYRRKGVARALVEECIIWAKTKNVFRIKIGAYTQNKASQQAFQKYGFTPYHTTFTQNVD</sequence>
<evidence type="ECO:0000313" key="2">
    <source>
        <dbReference type="EMBL" id="PJE63657.1"/>
    </source>
</evidence>
<dbReference type="GO" id="GO:0016747">
    <property type="term" value="F:acyltransferase activity, transferring groups other than amino-acyl groups"/>
    <property type="evidence" value="ECO:0007669"/>
    <property type="project" value="InterPro"/>
</dbReference>
<evidence type="ECO:0000313" key="3">
    <source>
        <dbReference type="Proteomes" id="UP000231569"/>
    </source>
</evidence>
<dbReference type="InterPro" id="IPR000182">
    <property type="entry name" value="GNAT_dom"/>
</dbReference>
<evidence type="ECO:0000259" key="1">
    <source>
        <dbReference type="PROSITE" id="PS51186"/>
    </source>
</evidence>
<dbReference type="AlphaFoldDB" id="A0A2M8KUP9"/>
<protein>
    <recommendedName>
        <fullName evidence="1">N-acetyltransferase domain-containing protein</fullName>
    </recommendedName>
</protein>
<feature type="domain" description="N-acetyltransferase" evidence="1">
    <location>
        <begin position="7"/>
        <end position="158"/>
    </location>
</feature>
<dbReference type="CDD" id="cd04301">
    <property type="entry name" value="NAT_SF"/>
    <property type="match status" value="1"/>
</dbReference>
<reference evidence="3" key="1">
    <citation type="submission" date="2017-09" db="EMBL/GenBank/DDBJ databases">
        <title>Depth-based differentiation of microbial function through sediment-hosted aquifers and enrichment of novel symbionts in the deep terrestrial subsurface.</title>
        <authorList>
            <person name="Probst A.J."/>
            <person name="Ladd B."/>
            <person name="Jarett J.K."/>
            <person name="Geller-Mcgrath D.E."/>
            <person name="Sieber C.M.K."/>
            <person name="Emerson J.B."/>
            <person name="Anantharaman K."/>
            <person name="Thomas B.C."/>
            <person name="Malmstrom R."/>
            <person name="Stieglmeier M."/>
            <person name="Klingl A."/>
            <person name="Woyke T."/>
            <person name="Ryan C.M."/>
            <person name="Banfield J.F."/>
        </authorList>
    </citation>
    <scope>NUCLEOTIDE SEQUENCE [LARGE SCALE GENOMIC DNA]</scope>
</reference>
<dbReference type="PROSITE" id="PS51186">
    <property type="entry name" value="GNAT"/>
    <property type="match status" value="1"/>
</dbReference>
<dbReference type="InterPro" id="IPR016181">
    <property type="entry name" value="Acyl_CoA_acyltransferase"/>
</dbReference>
<organism evidence="2 3">
    <name type="scientific">Candidatus Roizmanbacteria bacterium CG10_big_fil_rev_8_21_14_0_10_45_7</name>
    <dbReference type="NCBI Taxonomy" id="1974854"/>
    <lineage>
        <taxon>Bacteria</taxon>
        <taxon>Candidatus Roizmaniibacteriota</taxon>
    </lineage>
</organism>
<dbReference type="EMBL" id="PFEE01000047">
    <property type="protein sequence ID" value="PJE63657.1"/>
    <property type="molecule type" value="Genomic_DNA"/>
</dbReference>